<dbReference type="InterPro" id="IPR037120">
    <property type="entry name" value="Haem_peroxidase_sf_animal"/>
</dbReference>
<dbReference type="GO" id="GO:0046872">
    <property type="term" value="F:metal ion binding"/>
    <property type="evidence" value="ECO:0007669"/>
    <property type="project" value="UniProtKB-KW"/>
</dbReference>
<keyword evidence="8" id="KW-1185">Reference proteome</keyword>
<protein>
    <submittedName>
        <fullName evidence="7">Uncharacterized protein</fullName>
    </submittedName>
</protein>
<dbReference type="AlphaFoldDB" id="V4C5T3"/>
<feature type="compositionally biased region" description="Polar residues" evidence="6">
    <location>
        <begin position="39"/>
        <end position="50"/>
    </location>
</feature>
<dbReference type="CDD" id="cd09823">
    <property type="entry name" value="peroxinectin_like"/>
    <property type="match status" value="1"/>
</dbReference>
<feature type="region of interest" description="Disordered" evidence="6">
    <location>
        <begin position="31"/>
        <end position="50"/>
    </location>
</feature>
<dbReference type="CTD" id="20231226"/>
<dbReference type="HOGENOM" id="CLU_006087_2_2_1"/>
<keyword evidence="5" id="KW-0479">Metal-binding</keyword>
<dbReference type="GeneID" id="20231226"/>
<evidence type="ECO:0000256" key="2">
    <source>
        <dbReference type="ARBA" id="ARBA00022525"/>
    </source>
</evidence>
<sequence>MYRTADGTCNNLRNSKWGSAFIPMRRFQPPEYADGVSEPRTTSVDGSQLPSARLVSREVHETDRGQQEMSSLTHMLMQWGQFVDHDITSAPHQTDPQRKGINVYKIYHKHVSVSLFREACFPIDVPPGDRKFRFTSCLNFVRSLQTTDANCRTEPVEQLNQITAYLDGSMVYGSSQEEQNNLRAFSGGRLKVSDHDLLPEDREESCVKTRARDFCFKAGDGRVNEQMGLASLHTVWMREHNRIADELVKLNPSWSDDKVFQEARKIVGALIQHITFTEWLPIILNEEYMGNNNLFVKPRGFYDPYNPNMDASIRNVFATAAFRFGHSLVNTFFSQLSQGFRDNGRHLIKEAFGRTAHILANNGEGVNTYIRGMLIDRPQKGDRFITTQLTDHLFEDTFGKSLDLASLNIQRGRDHGLPGYNVWRNWCGLSTSNSFQGMQGLQQGAAQKFSSLYRFTDDVDVFPGGLSEINIPGGMVGSTFACIIANQFRAIREGDRFWYERPEKTGFTEAQLNSIKRTGLSRVLCANTNIQKIQPNAFWQPTQRKPLEPCESYPDVDLTLWVEGNENGNGRNSNGGNIVPQPHWSMWGKWSECRNGIRRKMRVCLNGNSCQGRGSSSKQCIANGNQGQGTQGQDQGGWSAWSAWSDCYQSKQWRWRQCYGVPTFCVGPSASSRACGTSRHIPKYCQVPFFRSSGICDSFF</sequence>
<dbReference type="OMA" id="XAIREME"/>
<evidence type="ECO:0000256" key="5">
    <source>
        <dbReference type="PIRSR" id="PIRSR619791-2"/>
    </source>
</evidence>
<keyword evidence="5" id="KW-0408">Iron</keyword>
<feature type="binding site" description="axial binding residue" evidence="5">
    <location>
        <position position="326"/>
    </location>
    <ligand>
        <name>heme b</name>
        <dbReference type="ChEBI" id="CHEBI:60344"/>
    </ligand>
    <ligandPart>
        <name>Fe</name>
        <dbReference type="ChEBI" id="CHEBI:18248"/>
    </ligandPart>
</feature>
<reference evidence="7 8" key="1">
    <citation type="journal article" date="2013" name="Nature">
        <title>Insights into bilaterian evolution from three spiralian genomes.</title>
        <authorList>
            <person name="Simakov O."/>
            <person name="Marletaz F."/>
            <person name="Cho S.J."/>
            <person name="Edsinger-Gonzales E."/>
            <person name="Havlak P."/>
            <person name="Hellsten U."/>
            <person name="Kuo D.H."/>
            <person name="Larsson T."/>
            <person name="Lv J."/>
            <person name="Arendt D."/>
            <person name="Savage R."/>
            <person name="Osoegawa K."/>
            <person name="de Jong P."/>
            <person name="Grimwood J."/>
            <person name="Chapman J.A."/>
            <person name="Shapiro H."/>
            <person name="Aerts A."/>
            <person name="Otillar R.P."/>
            <person name="Terry A.Y."/>
            <person name="Boore J.L."/>
            <person name="Grigoriev I.V."/>
            <person name="Lindberg D.R."/>
            <person name="Seaver E.C."/>
            <person name="Weisblat D.A."/>
            <person name="Putnam N.H."/>
            <person name="Rokhsar D.S."/>
        </authorList>
    </citation>
    <scope>NUCLEOTIDE SEQUENCE [LARGE SCALE GENOMIC DNA]</scope>
</reference>
<keyword evidence="3" id="KW-0732">Signal</keyword>
<dbReference type="PROSITE" id="PS50092">
    <property type="entry name" value="TSP1"/>
    <property type="match status" value="2"/>
</dbReference>
<dbReference type="OrthoDB" id="823504at2759"/>
<dbReference type="Proteomes" id="UP000030746">
    <property type="component" value="Unassembled WGS sequence"/>
</dbReference>
<organism evidence="7 8">
    <name type="scientific">Lottia gigantea</name>
    <name type="common">Giant owl limpet</name>
    <dbReference type="NCBI Taxonomy" id="225164"/>
    <lineage>
        <taxon>Eukaryota</taxon>
        <taxon>Metazoa</taxon>
        <taxon>Spiralia</taxon>
        <taxon>Lophotrochozoa</taxon>
        <taxon>Mollusca</taxon>
        <taxon>Gastropoda</taxon>
        <taxon>Patellogastropoda</taxon>
        <taxon>Lottioidea</taxon>
        <taxon>Lottiidae</taxon>
        <taxon>Lottia</taxon>
    </lineage>
</organism>
<dbReference type="STRING" id="225164.V4C5T3"/>
<dbReference type="EMBL" id="KB201362">
    <property type="protein sequence ID" value="ESO96969.1"/>
    <property type="molecule type" value="Genomic_DNA"/>
</dbReference>
<dbReference type="KEGG" id="lgi:LOTGIDRAFT_115464"/>
<keyword evidence="2" id="KW-0964">Secreted</keyword>
<dbReference type="FunFam" id="1.10.640.10:FF:000003">
    <property type="entry name" value="chorion peroxidase"/>
    <property type="match status" value="1"/>
</dbReference>
<dbReference type="GO" id="GO:0006979">
    <property type="term" value="P:response to oxidative stress"/>
    <property type="evidence" value="ECO:0007669"/>
    <property type="project" value="InterPro"/>
</dbReference>
<keyword evidence="5" id="KW-0349">Heme</keyword>
<dbReference type="InterPro" id="IPR019791">
    <property type="entry name" value="Haem_peroxidase_animal"/>
</dbReference>
<evidence type="ECO:0000256" key="4">
    <source>
        <dbReference type="ARBA" id="ARBA00023180"/>
    </source>
</evidence>
<evidence type="ECO:0000313" key="7">
    <source>
        <dbReference type="EMBL" id="ESO96969.1"/>
    </source>
</evidence>
<dbReference type="PANTHER" id="PTHR11475:SF4">
    <property type="entry name" value="CHORION PEROXIDASE"/>
    <property type="match status" value="1"/>
</dbReference>
<dbReference type="PRINTS" id="PR00457">
    <property type="entry name" value="ANPEROXIDASE"/>
</dbReference>
<dbReference type="GO" id="GO:0004601">
    <property type="term" value="F:peroxidase activity"/>
    <property type="evidence" value="ECO:0007669"/>
    <property type="project" value="InterPro"/>
</dbReference>
<name>V4C5T3_LOTGI</name>
<dbReference type="SUPFAM" id="SSF48113">
    <property type="entry name" value="Heme-dependent peroxidases"/>
    <property type="match status" value="1"/>
</dbReference>
<dbReference type="RefSeq" id="XP_009052457.1">
    <property type="nucleotide sequence ID" value="XM_009054209.1"/>
</dbReference>
<dbReference type="InterPro" id="IPR010255">
    <property type="entry name" value="Haem_peroxidase_sf"/>
</dbReference>
<keyword evidence="4" id="KW-0325">Glycoprotein</keyword>
<dbReference type="Gene3D" id="1.10.640.10">
    <property type="entry name" value="Haem peroxidase domain superfamily, animal type"/>
    <property type="match status" value="1"/>
</dbReference>
<dbReference type="PROSITE" id="PS50292">
    <property type="entry name" value="PEROXIDASE_3"/>
    <property type="match status" value="1"/>
</dbReference>
<dbReference type="GO" id="GO:0005576">
    <property type="term" value="C:extracellular region"/>
    <property type="evidence" value="ECO:0007669"/>
    <property type="project" value="UniProtKB-SubCell"/>
</dbReference>
<dbReference type="GO" id="GO:0020037">
    <property type="term" value="F:heme binding"/>
    <property type="evidence" value="ECO:0007669"/>
    <property type="project" value="InterPro"/>
</dbReference>
<dbReference type="InterPro" id="IPR000884">
    <property type="entry name" value="TSP1_rpt"/>
</dbReference>
<evidence type="ECO:0000256" key="1">
    <source>
        <dbReference type="ARBA" id="ARBA00004613"/>
    </source>
</evidence>
<evidence type="ECO:0000256" key="3">
    <source>
        <dbReference type="ARBA" id="ARBA00022729"/>
    </source>
</evidence>
<accession>V4C5T3</accession>
<proteinExistence type="predicted"/>
<dbReference type="Pfam" id="PF03098">
    <property type="entry name" value="An_peroxidase"/>
    <property type="match status" value="1"/>
</dbReference>
<gene>
    <name evidence="7" type="ORF">LOTGIDRAFT_115464</name>
</gene>
<evidence type="ECO:0000256" key="6">
    <source>
        <dbReference type="SAM" id="MobiDB-lite"/>
    </source>
</evidence>
<dbReference type="PANTHER" id="PTHR11475">
    <property type="entry name" value="OXIDASE/PEROXIDASE"/>
    <property type="match status" value="1"/>
</dbReference>
<comment type="subcellular location">
    <subcellularLocation>
        <location evidence="1">Secreted</location>
    </subcellularLocation>
</comment>
<evidence type="ECO:0000313" key="8">
    <source>
        <dbReference type="Proteomes" id="UP000030746"/>
    </source>
</evidence>